<accession>A0A2U7NEZ9</accession>
<sequence length="391" mass="44394">MIKGIAIFSNAIEALNDAQYLAGKTGSSKRAARLYRFELPKDLSDNFYSDPETAFKEALSEFGPDSDEVTYSFYYCEATKVRAHFMDYDTVNLEDITKLVNIGDNINDIIRGNKSLEYLEHLIRVITSSAKYTQHSVIAHEKGLELPKFVEFKQGDLVLAEKQEVSKDLVKKYYDSIDDNYDLYYVQVLDVVRTKVVHEIISTNDLTFTKLHIDNVEAYLDGHIPFSKLTRNDKVQTKGLLNSESVFMGYESAADSPIPLREVMLNVPHFYGDKPNPFTILSTKEYTGADFMPFDAIIDTSFVSKRRGVFEILGKCTEELGEVATIINKPHEDHDEPLEGEVSDVIISVVDLLIKVTEKANPDMSQEQIKDKVKSSLSKHMIKKLNKWANK</sequence>
<organism evidence="1 2">
    <name type="scientific">Pseudomonas phage PspYZU05</name>
    <dbReference type="NCBI Taxonomy" id="1983556"/>
    <lineage>
        <taxon>Viruses</taxon>
        <taxon>Duplodnaviria</taxon>
        <taxon>Heunggongvirae</taxon>
        <taxon>Uroviricota</taxon>
        <taxon>Caudoviricetes</taxon>
        <taxon>Pantevenvirales</taxon>
        <taxon>Straboviridae</taxon>
        <taxon>Jiangsuvirus</taxon>
        <taxon>Jiangsuvirus pspyzu05</taxon>
    </lineage>
</organism>
<dbReference type="CDD" id="cd11523">
    <property type="entry name" value="NTP-PPase"/>
    <property type="match status" value="1"/>
</dbReference>
<dbReference type="Proteomes" id="UP000247773">
    <property type="component" value="Genome"/>
</dbReference>
<evidence type="ECO:0000313" key="2">
    <source>
        <dbReference type="Proteomes" id="UP000247773"/>
    </source>
</evidence>
<reference evidence="1 2" key="1">
    <citation type="submission" date="2017-04" db="EMBL/GenBank/DDBJ databases">
        <title>Isolation of lytic bacteriophages infecting Pseudomonas strains for biocontrol of fish and shrimp spoilage during chilled storage.</title>
        <authorList>
            <person name="Yang Z."/>
            <person name="Tao X."/>
            <person name="Gao L."/>
            <person name="Rao S."/>
        </authorList>
    </citation>
    <scope>NUCLEOTIDE SEQUENCE [LARGE SCALE GENOMIC DNA]</scope>
</reference>
<gene>
    <name evidence="1" type="ORF">PspYZU05_39</name>
</gene>
<protein>
    <submittedName>
        <fullName evidence="1">Uncharacterized protein</fullName>
    </submittedName>
</protein>
<proteinExistence type="predicted"/>
<name>A0A2U7NEZ9_9CAUD</name>
<keyword evidence="2" id="KW-1185">Reference proteome</keyword>
<dbReference type="EMBL" id="KY971610">
    <property type="protein sequence ID" value="ASD51991.1"/>
    <property type="molecule type" value="Genomic_DNA"/>
</dbReference>
<evidence type="ECO:0000313" key="1">
    <source>
        <dbReference type="EMBL" id="ASD51991.1"/>
    </source>
</evidence>